<keyword evidence="1" id="KW-1185">Reference proteome</keyword>
<reference evidence="2" key="1">
    <citation type="submission" date="2022-11" db="UniProtKB">
        <authorList>
            <consortium name="WormBaseParasite"/>
        </authorList>
    </citation>
    <scope>IDENTIFICATION</scope>
</reference>
<proteinExistence type="predicted"/>
<dbReference type="Proteomes" id="UP000887565">
    <property type="component" value="Unplaced"/>
</dbReference>
<name>A0A915HPY4_ROMCU</name>
<dbReference type="WBParaSite" id="nRc.2.0.1.t03530-RA">
    <property type="protein sequence ID" value="nRc.2.0.1.t03530-RA"/>
    <property type="gene ID" value="nRc.2.0.1.g03530"/>
</dbReference>
<organism evidence="1 2">
    <name type="scientific">Romanomermis culicivorax</name>
    <name type="common">Nematode worm</name>
    <dbReference type="NCBI Taxonomy" id="13658"/>
    <lineage>
        <taxon>Eukaryota</taxon>
        <taxon>Metazoa</taxon>
        <taxon>Ecdysozoa</taxon>
        <taxon>Nematoda</taxon>
        <taxon>Enoplea</taxon>
        <taxon>Dorylaimia</taxon>
        <taxon>Mermithida</taxon>
        <taxon>Mermithoidea</taxon>
        <taxon>Mermithidae</taxon>
        <taxon>Romanomermis</taxon>
    </lineage>
</organism>
<evidence type="ECO:0000313" key="2">
    <source>
        <dbReference type="WBParaSite" id="nRc.2.0.1.t03530-RA"/>
    </source>
</evidence>
<accession>A0A915HPY4</accession>
<dbReference type="AlphaFoldDB" id="A0A915HPY4"/>
<sequence>FLASGSFSPPLWTFSSPIFSSVFSESSSTFLFFVSVVVVVDDGFSNKNFVNISNDKPVAIEQRSKTESVAPDFALGGGGGGGGGDDDLTLTTDSHFFLNTFFDEDQYVKPPNFLKRLLVYQ</sequence>
<evidence type="ECO:0000313" key="1">
    <source>
        <dbReference type="Proteomes" id="UP000887565"/>
    </source>
</evidence>
<protein>
    <submittedName>
        <fullName evidence="2">Uncharacterized protein</fullName>
    </submittedName>
</protein>